<reference evidence="3 4" key="1">
    <citation type="journal article" date="2015" name="Nature">
        <title>rRNA introns, odd ribosomes, and small enigmatic genomes across a large radiation of phyla.</title>
        <authorList>
            <person name="Brown C.T."/>
            <person name="Hug L.A."/>
            <person name="Thomas B.C."/>
            <person name="Sharon I."/>
            <person name="Castelle C.J."/>
            <person name="Singh A."/>
            <person name="Wilkins M.J."/>
            <person name="Williams K.H."/>
            <person name="Banfield J.F."/>
        </authorList>
    </citation>
    <scope>NUCLEOTIDE SEQUENCE [LARGE SCALE GENOMIC DNA]</scope>
</reference>
<dbReference type="Pfam" id="PF13173">
    <property type="entry name" value="AAA_14"/>
    <property type="match status" value="1"/>
</dbReference>
<dbReference type="InterPro" id="IPR027417">
    <property type="entry name" value="P-loop_NTPase"/>
</dbReference>
<dbReference type="PATRIC" id="fig|1618334.3.peg.575"/>
<dbReference type="PANTHER" id="PTHR43566:SF2">
    <property type="entry name" value="DUF4143 DOMAIN-CONTAINING PROTEIN"/>
    <property type="match status" value="1"/>
</dbReference>
<evidence type="ECO:0000313" key="4">
    <source>
        <dbReference type="Proteomes" id="UP000033934"/>
    </source>
</evidence>
<evidence type="ECO:0000313" key="3">
    <source>
        <dbReference type="EMBL" id="KKQ88152.1"/>
    </source>
</evidence>
<evidence type="ECO:0000259" key="2">
    <source>
        <dbReference type="Pfam" id="PF13635"/>
    </source>
</evidence>
<gene>
    <name evidence="3" type="ORF">UT11_C0039G0006</name>
</gene>
<dbReference type="Pfam" id="PF13635">
    <property type="entry name" value="DUF4143"/>
    <property type="match status" value="1"/>
</dbReference>
<organism evidence="3 4">
    <name type="scientific">Berkelbacteria bacterium GW2011_GWA2_38_9</name>
    <dbReference type="NCBI Taxonomy" id="1618334"/>
    <lineage>
        <taxon>Bacteria</taxon>
        <taxon>Candidatus Berkelbacteria</taxon>
    </lineage>
</organism>
<protein>
    <submittedName>
        <fullName evidence="3">ATPase (AAA+ superfamily)</fullName>
    </submittedName>
</protein>
<dbReference type="SUPFAM" id="SSF52540">
    <property type="entry name" value="P-loop containing nucleoside triphosphate hydrolases"/>
    <property type="match status" value="1"/>
</dbReference>
<dbReference type="EMBL" id="LBVO01000039">
    <property type="protein sequence ID" value="KKQ88152.1"/>
    <property type="molecule type" value="Genomic_DNA"/>
</dbReference>
<dbReference type="InterPro" id="IPR041682">
    <property type="entry name" value="AAA_14"/>
</dbReference>
<evidence type="ECO:0000259" key="1">
    <source>
        <dbReference type="Pfam" id="PF13173"/>
    </source>
</evidence>
<accession>A0A0G0LAZ4</accession>
<comment type="caution">
    <text evidence="3">The sequence shown here is derived from an EMBL/GenBank/DDBJ whole genome shotgun (WGS) entry which is preliminary data.</text>
</comment>
<dbReference type="PANTHER" id="PTHR43566">
    <property type="entry name" value="CONSERVED PROTEIN"/>
    <property type="match status" value="1"/>
</dbReference>
<feature type="domain" description="AAA" evidence="1">
    <location>
        <begin position="21"/>
        <end position="137"/>
    </location>
</feature>
<name>A0A0G0LAZ4_9BACT</name>
<dbReference type="Proteomes" id="UP000033934">
    <property type="component" value="Unassembled WGS sequence"/>
</dbReference>
<proteinExistence type="predicted"/>
<dbReference type="InterPro" id="IPR025420">
    <property type="entry name" value="DUF4143"/>
</dbReference>
<feature type="domain" description="DUF4143" evidence="2">
    <location>
        <begin position="184"/>
        <end position="342"/>
    </location>
</feature>
<sequence length="399" mass="45859">MNEKYIHRDIEPILIKSVKQFPAIAITGPRQSGKSTLLQTIFSSFQYITFDDPLIREQAISDPKKFLDDLKEPVIIDEIQYVPEILSYLKIAIDQKRSQKGRFLLTGSQQFNLIKNLGDSLAGRIGLFTLLPFNKHEKQTLVNSKKASQIFIDACLRGSYPEISVDHSIDFETWYGSYLQTYLERDVRAISEIGSLREFQRFMQLLASRCSQVLNMNTLASDLGVAVNTIKKWISILEASNLIFLLNPYYSNLGKRITKTPKLYFLDCGLVCYLTGIRDKQHLLNGPMAGPLFENYTISETVKAFYNQGRIPNIFYLRTHSGLEVDLIIEKNLKLYLFEIKLNQTPTMAMSLPIQKVVENFPNLPWETGWILSLSNEKNTLYNNITVQPLDDYLKWLAE</sequence>
<dbReference type="AlphaFoldDB" id="A0A0G0LAZ4"/>